<keyword evidence="3 5" id="KW-1133">Transmembrane helix</keyword>
<evidence type="ECO:0000256" key="1">
    <source>
        <dbReference type="ARBA" id="ARBA00004127"/>
    </source>
</evidence>
<comment type="caution">
    <text evidence="6">The sequence shown here is derived from an EMBL/GenBank/DDBJ whole genome shotgun (WGS) entry which is preliminary data.</text>
</comment>
<proteinExistence type="predicted"/>
<feature type="transmembrane region" description="Helical" evidence="5">
    <location>
        <begin position="56"/>
        <end position="73"/>
    </location>
</feature>
<gene>
    <name evidence="6" type="ORF">BV898_13632</name>
</gene>
<dbReference type="GO" id="GO:0012505">
    <property type="term" value="C:endomembrane system"/>
    <property type="evidence" value="ECO:0007669"/>
    <property type="project" value="UniProtKB-SubCell"/>
</dbReference>
<evidence type="ECO:0000256" key="5">
    <source>
        <dbReference type="SAM" id="Phobius"/>
    </source>
</evidence>
<feature type="transmembrane region" description="Helical" evidence="5">
    <location>
        <begin position="20"/>
        <end position="44"/>
    </location>
</feature>
<dbReference type="GO" id="GO:0005765">
    <property type="term" value="C:lysosomal membrane"/>
    <property type="evidence" value="ECO:0007669"/>
    <property type="project" value="TreeGrafter"/>
</dbReference>
<dbReference type="PANTHER" id="PTHR12479:SF10">
    <property type="entry name" value="LYSOSOMAL-ASSOCIATED TRANSMEMBRANE PROTEIN"/>
    <property type="match status" value="1"/>
</dbReference>
<evidence type="ECO:0000256" key="2">
    <source>
        <dbReference type="ARBA" id="ARBA00022692"/>
    </source>
</evidence>
<dbReference type="InterPro" id="IPR051115">
    <property type="entry name" value="LAPTM_transporter"/>
</dbReference>
<protein>
    <submittedName>
        <fullName evidence="6">Uncharacterized protein</fullName>
    </submittedName>
</protein>
<dbReference type="EMBL" id="MTYJ01000154">
    <property type="protein sequence ID" value="OQV12072.1"/>
    <property type="molecule type" value="Genomic_DNA"/>
</dbReference>
<evidence type="ECO:0000256" key="4">
    <source>
        <dbReference type="ARBA" id="ARBA00023136"/>
    </source>
</evidence>
<reference evidence="7" key="1">
    <citation type="submission" date="2017-01" db="EMBL/GenBank/DDBJ databases">
        <title>Comparative genomics of anhydrobiosis in the tardigrade Hypsibius dujardini.</title>
        <authorList>
            <person name="Yoshida Y."/>
            <person name="Koutsovoulos G."/>
            <person name="Laetsch D."/>
            <person name="Stevens L."/>
            <person name="Kumar S."/>
            <person name="Horikawa D."/>
            <person name="Ishino K."/>
            <person name="Komine S."/>
            <person name="Tomita M."/>
            <person name="Blaxter M."/>
            <person name="Arakawa K."/>
        </authorList>
    </citation>
    <scope>NUCLEOTIDE SEQUENCE [LARGE SCALE GENOMIC DNA]</scope>
    <source>
        <strain evidence="7">Z151</strain>
    </source>
</reference>
<accession>A0A1W0WA84</accession>
<dbReference type="OrthoDB" id="10669092at2759"/>
<keyword evidence="7" id="KW-1185">Reference proteome</keyword>
<evidence type="ECO:0000313" key="7">
    <source>
        <dbReference type="Proteomes" id="UP000192578"/>
    </source>
</evidence>
<dbReference type="PANTHER" id="PTHR12479">
    <property type="entry name" value="LYSOSOMAL-ASSOCIATED TRANSMEMBRANE PROTEIN"/>
    <property type="match status" value="1"/>
</dbReference>
<dbReference type="Proteomes" id="UP000192578">
    <property type="component" value="Unassembled WGS sequence"/>
</dbReference>
<evidence type="ECO:0000256" key="3">
    <source>
        <dbReference type="ARBA" id="ARBA00022989"/>
    </source>
</evidence>
<comment type="subcellular location">
    <subcellularLocation>
        <location evidence="1">Endomembrane system</location>
        <topology evidence="1">Multi-pass membrane protein</topology>
    </subcellularLocation>
</comment>
<evidence type="ECO:0000313" key="6">
    <source>
        <dbReference type="EMBL" id="OQV12072.1"/>
    </source>
</evidence>
<sequence length="211" mass="22736">MRDILTPNSHCFGCINVRYVTLALAIGYLVVHVLGMSLLVHLSVCRDALAAAMKPNVTVGNMVAQIYITNLYITRPSSAAGVPSVNELSLALVCCALNAFVAMLAILGISKDSPGCLVPFFLSQATDFILSVMGPVGLDLKGLTAKEDILVLAGSGGIEGDSFEELQWKQKAVVVTGRIRRLVIKLCLLLAVYKCIKHVQDENVRIAHEER</sequence>
<organism evidence="6 7">
    <name type="scientific">Hypsibius exemplaris</name>
    <name type="common">Freshwater tardigrade</name>
    <dbReference type="NCBI Taxonomy" id="2072580"/>
    <lineage>
        <taxon>Eukaryota</taxon>
        <taxon>Metazoa</taxon>
        <taxon>Ecdysozoa</taxon>
        <taxon>Tardigrada</taxon>
        <taxon>Eutardigrada</taxon>
        <taxon>Parachela</taxon>
        <taxon>Hypsibioidea</taxon>
        <taxon>Hypsibiidae</taxon>
        <taxon>Hypsibius</taxon>
    </lineage>
</organism>
<keyword evidence="4 5" id="KW-0472">Membrane</keyword>
<name>A0A1W0WA84_HYPEX</name>
<keyword evidence="2 5" id="KW-0812">Transmembrane</keyword>
<feature type="transmembrane region" description="Helical" evidence="5">
    <location>
        <begin position="88"/>
        <end position="109"/>
    </location>
</feature>
<dbReference type="AlphaFoldDB" id="A0A1W0WA84"/>